<sequence length="646" mass="71711">MRRYLLQIFFLSFICVLAGCKSSGDSASENSEGDQSILACDQSGHNDVIALLSKSSKQFCISDTKTNWTLSIEPVNGMIEKITENIYQYTPQSGFSGTDAVVFTDRFGNQSKKHFFVTGLENAFKLSGVSSDRATAYPDSNKIVTIGNKTHVTWLDEEDGTFFIRVRTLDQSSNTWGETYTVDTAEDNHGGAAMVADSEGFLHIVYYPHSGTFRYKQSLKPNDVSAWGETELFGTNGTYPALGVLADDTLVLIARHSRWQEPWYLSFYRRPKNGEWSDAKPVVEGNIGSWLSNAHPDYYSTIYFQSMLVGSDGQSIHLGFTIAEAPFGELPGKGYFIGYIHSSDGGLTWKGKDNKTFNTPILPENVEIVTGDTIPIDGVDYFVGNMAMDPLGRPWILYCRLDYRPYEAWLAMRQANGSWITKELLPHVNDRFPDVEIHMPGSITFDNRGKLYMVLTSTHNSAGGDYPYHGHKTSNVLALISGDYGKSFDVAELANSNTEADDQKMKWLPNLEVSTTSALVESPGVLFTRSVVNEELAYQMVSNEAYYTQFNAEHNRGEFVTVNKVNTSERKPALSGMVSSSIKSVEATINKVSYVANIENNSWYIEQGILEELAYGAYDVSLTAVDQSGENLTDLTYGEVLIDASP</sequence>
<feature type="signal peptide" evidence="1">
    <location>
        <begin position="1"/>
        <end position="18"/>
    </location>
</feature>
<dbReference type="Proteomes" id="UP000196027">
    <property type="component" value="Chromosome"/>
</dbReference>
<reference evidence="2 3" key="1">
    <citation type="submission" date="2017-05" db="EMBL/GenBank/DDBJ databases">
        <title>Genomic insights into alkan degradation activity of Oleiphilus messinensis.</title>
        <authorList>
            <person name="Kozyavkin S.A."/>
            <person name="Slesarev A.I."/>
            <person name="Golyshin P.N."/>
            <person name="Korzhenkov A."/>
            <person name="Golyshina O.N."/>
            <person name="Toshchakov S.V."/>
        </authorList>
    </citation>
    <scope>NUCLEOTIDE SEQUENCE [LARGE SCALE GENOMIC DNA]</scope>
    <source>
        <strain evidence="2 3">ME102</strain>
    </source>
</reference>
<dbReference type="Pfam" id="PF15892">
    <property type="entry name" value="BNR_4"/>
    <property type="match status" value="1"/>
</dbReference>
<accession>A0A1Y0IGF8</accession>
<proteinExistence type="predicted"/>
<keyword evidence="1" id="KW-0732">Signal</keyword>
<protein>
    <submittedName>
        <fullName evidence="2">BNR/Asp-box repeat domain protein</fullName>
    </submittedName>
</protein>
<dbReference type="PROSITE" id="PS51257">
    <property type="entry name" value="PROKAR_LIPOPROTEIN"/>
    <property type="match status" value="1"/>
</dbReference>
<evidence type="ECO:0000313" key="3">
    <source>
        <dbReference type="Proteomes" id="UP000196027"/>
    </source>
</evidence>
<evidence type="ECO:0000313" key="2">
    <source>
        <dbReference type="EMBL" id="ARU59557.1"/>
    </source>
</evidence>
<gene>
    <name evidence="2" type="ORF">OLMES_5577</name>
</gene>
<dbReference type="KEGG" id="ome:OLMES_5577"/>
<dbReference type="EMBL" id="CP021425">
    <property type="protein sequence ID" value="ARU59557.1"/>
    <property type="molecule type" value="Genomic_DNA"/>
</dbReference>
<dbReference type="AlphaFoldDB" id="A0A1Y0IGF8"/>
<dbReference type="OrthoDB" id="183671at2"/>
<evidence type="ECO:0000256" key="1">
    <source>
        <dbReference type="SAM" id="SignalP"/>
    </source>
</evidence>
<organism evidence="2 3">
    <name type="scientific">Oleiphilus messinensis</name>
    <dbReference type="NCBI Taxonomy" id="141451"/>
    <lineage>
        <taxon>Bacteria</taxon>
        <taxon>Pseudomonadati</taxon>
        <taxon>Pseudomonadota</taxon>
        <taxon>Gammaproteobacteria</taxon>
        <taxon>Oceanospirillales</taxon>
        <taxon>Oleiphilaceae</taxon>
        <taxon>Oleiphilus</taxon>
    </lineage>
</organism>
<dbReference type="RefSeq" id="WP_087464220.1">
    <property type="nucleotide sequence ID" value="NZ_CP021425.1"/>
</dbReference>
<name>A0A1Y0IGF8_9GAMM</name>
<keyword evidence="3" id="KW-1185">Reference proteome</keyword>
<feature type="chain" id="PRO_5013072984" evidence="1">
    <location>
        <begin position="19"/>
        <end position="646"/>
    </location>
</feature>